<dbReference type="PROSITE" id="PS00304">
    <property type="entry name" value="SASP_1"/>
    <property type="match status" value="1"/>
</dbReference>
<evidence type="ECO:0000256" key="3">
    <source>
        <dbReference type="ARBA" id="ARBA00023125"/>
    </source>
</evidence>
<evidence type="ECO:0000256" key="2">
    <source>
        <dbReference type="ARBA" id="ARBA00005442"/>
    </source>
</evidence>
<keyword evidence="5" id="KW-1185">Reference proteome</keyword>
<dbReference type="RefSeq" id="WP_377607509.1">
    <property type="nucleotide sequence ID" value="NZ_JBHUME010000019.1"/>
</dbReference>
<dbReference type="PANTHER" id="PTHR36107">
    <property type="entry name" value="SMALL, ACID-SOLUBLE SPORE PROTEIN A"/>
    <property type="match status" value="1"/>
</dbReference>
<accession>A0ABW5PJD9</accession>
<comment type="function">
    <text evidence="1">SASP are bound to spore DNA. They are double-stranded DNA-binding proteins that cause DNA to change to an a-like conformation. They protect the DNA backbone from chemical and enzymatic cleavage and are thus involved in dormant spore's high resistance to UV light.</text>
</comment>
<keyword evidence="3" id="KW-0238">DNA-binding</keyword>
<reference evidence="5" key="1">
    <citation type="journal article" date="2019" name="Int. J. Syst. Evol. Microbiol.">
        <title>The Global Catalogue of Microorganisms (GCM) 10K type strain sequencing project: providing services to taxonomists for standard genome sequencing and annotation.</title>
        <authorList>
            <consortium name="The Broad Institute Genomics Platform"/>
            <consortium name="The Broad Institute Genome Sequencing Center for Infectious Disease"/>
            <person name="Wu L."/>
            <person name="Ma J."/>
        </authorList>
    </citation>
    <scope>NUCLEOTIDE SEQUENCE [LARGE SCALE GENOMIC DNA]</scope>
    <source>
        <strain evidence="5">KCTC 3950</strain>
    </source>
</reference>
<comment type="similarity">
    <text evidence="2">Belongs to the alpha/beta-type SASP family.</text>
</comment>
<protein>
    <submittedName>
        <fullName evidence="4">Small, acid-soluble spore protein, alpha/beta type</fullName>
    </submittedName>
</protein>
<organism evidence="4 5">
    <name type="scientific">Paenibacillus gansuensis</name>
    <dbReference type="NCBI Taxonomy" id="306542"/>
    <lineage>
        <taxon>Bacteria</taxon>
        <taxon>Bacillati</taxon>
        <taxon>Bacillota</taxon>
        <taxon>Bacilli</taxon>
        <taxon>Bacillales</taxon>
        <taxon>Paenibacillaceae</taxon>
        <taxon>Paenibacillus</taxon>
    </lineage>
</organism>
<evidence type="ECO:0000313" key="4">
    <source>
        <dbReference type="EMBL" id="MFD2615542.1"/>
    </source>
</evidence>
<dbReference type="InterPro" id="IPR018126">
    <property type="entry name" value="SASP_alpha/beta-type_CS"/>
</dbReference>
<evidence type="ECO:0000256" key="1">
    <source>
        <dbReference type="ARBA" id="ARBA00003863"/>
    </source>
</evidence>
<proteinExistence type="inferred from homology"/>
<dbReference type="InterPro" id="IPR038300">
    <property type="entry name" value="SASP_sf_alpha/beta"/>
</dbReference>
<dbReference type="Proteomes" id="UP001597541">
    <property type="component" value="Unassembled WGS sequence"/>
</dbReference>
<dbReference type="PANTHER" id="PTHR36107:SF1">
    <property type="entry name" value="SMALL, ACID-SOLUBLE SPORE PROTEIN A"/>
    <property type="match status" value="1"/>
</dbReference>
<sequence length="95" mass="10197">MAKGSTSRRKIVPESHKALDLMKYEIAAEMGLPVGKQALTAADVEFATELGGIPSTNSVKEDYWGYIASRDTGAVGGEITRRLIRKAESTILGTL</sequence>
<dbReference type="Gene3D" id="6.10.10.80">
    <property type="entry name" value="Small, acid-soluble spore protein, alpha/beta type-like"/>
    <property type="match status" value="1"/>
</dbReference>
<dbReference type="EMBL" id="JBHUME010000019">
    <property type="protein sequence ID" value="MFD2615542.1"/>
    <property type="molecule type" value="Genomic_DNA"/>
</dbReference>
<gene>
    <name evidence="4" type="ORF">ACFSUF_24345</name>
</gene>
<comment type="caution">
    <text evidence="4">The sequence shown here is derived from an EMBL/GenBank/DDBJ whole genome shotgun (WGS) entry which is preliminary data.</text>
</comment>
<dbReference type="Pfam" id="PF00269">
    <property type="entry name" value="SASP"/>
    <property type="match status" value="1"/>
</dbReference>
<evidence type="ECO:0000313" key="5">
    <source>
        <dbReference type="Proteomes" id="UP001597541"/>
    </source>
</evidence>
<name>A0ABW5PJD9_9BACL</name>
<dbReference type="InterPro" id="IPR001448">
    <property type="entry name" value="SASP_alpha/beta-type"/>
</dbReference>
<dbReference type="InterPro" id="IPR050847">
    <property type="entry name" value="SASP_DNA-binding"/>
</dbReference>